<feature type="compositionally biased region" description="Pro residues" evidence="6">
    <location>
        <begin position="386"/>
        <end position="427"/>
    </location>
</feature>
<dbReference type="SMART" id="SM00220">
    <property type="entry name" value="S_TKc"/>
    <property type="match status" value="1"/>
</dbReference>
<keyword evidence="3 8" id="KW-0418">Kinase</keyword>
<dbReference type="PROSITE" id="PS00107">
    <property type="entry name" value="PROTEIN_KINASE_ATP"/>
    <property type="match status" value="1"/>
</dbReference>
<evidence type="ECO:0000313" key="8">
    <source>
        <dbReference type="EMBL" id="MFC5454340.1"/>
    </source>
</evidence>
<evidence type="ECO:0000256" key="5">
    <source>
        <dbReference type="PROSITE-ProRule" id="PRU10141"/>
    </source>
</evidence>
<feature type="binding site" evidence="5">
    <location>
        <position position="64"/>
    </location>
    <ligand>
        <name>ATP</name>
        <dbReference type="ChEBI" id="CHEBI:30616"/>
    </ligand>
</feature>
<dbReference type="Pfam" id="PF00069">
    <property type="entry name" value="Pkinase"/>
    <property type="match status" value="1"/>
</dbReference>
<feature type="region of interest" description="Disordered" evidence="6">
    <location>
        <begin position="295"/>
        <end position="346"/>
    </location>
</feature>
<dbReference type="SUPFAM" id="SSF56112">
    <property type="entry name" value="Protein kinase-like (PK-like)"/>
    <property type="match status" value="1"/>
</dbReference>
<dbReference type="Proteomes" id="UP001596052">
    <property type="component" value="Unassembled WGS sequence"/>
</dbReference>
<dbReference type="PRINTS" id="PR01217">
    <property type="entry name" value="PRICHEXTENSN"/>
</dbReference>
<dbReference type="InterPro" id="IPR017441">
    <property type="entry name" value="Protein_kinase_ATP_BS"/>
</dbReference>
<evidence type="ECO:0000256" key="2">
    <source>
        <dbReference type="ARBA" id="ARBA00022741"/>
    </source>
</evidence>
<feature type="region of interest" description="Disordered" evidence="6">
    <location>
        <begin position="377"/>
        <end position="427"/>
    </location>
</feature>
<organism evidence="8 9">
    <name type="scientific">Prosthecobacter fluviatilis</name>
    <dbReference type="NCBI Taxonomy" id="445931"/>
    <lineage>
        <taxon>Bacteria</taxon>
        <taxon>Pseudomonadati</taxon>
        <taxon>Verrucomicrobiota</taxon>
        <taxon>Verrucomicrobiia</taxon>
        <taxon>Verrucomicrobiales</taxon>
        <taxon>Verrucomicrobiaceae</taxon>
        <taxon>Prosthecobacter</taxon>
    </lineage>
</organism>
<dbReference type="InterPro" id="IPR010496">
    <property type="entry name" value="AL/BT2_dom"/>
</dbReference>
<keyword evidence="4 5" id="KW-0067">ATP-binding</keyword>
<dbReference type="Gene3D" id="3.30.200.20">
    <property type="entry name" value="Phosphorylase Kinase, domain 1"/>
    <property type="match status" value="1"/>
</dbReference>
<dbReference type="InterPro" id="IPR011009">
    <property type="entry name" value="Kinase-like_dom_sf"/>
</dbReference>
<evidence type="ECO:0000256" key="4">
    <source>
        <dbReference type="ARBA" id="ARBA00022840"/>
    </source>
</evidence>
<dbReference type="PROSITE" id="PS00108">
    <property type="entry name" value="PROTEIN_KINASE_ST"/>
    <property type="match status" value="1"/>
</dbReference>
<protein>
    <submittedName>
        <fullName evidence="8">Protein kinase</fullName>
    </submittedName>
</protein>
<evidence type="ECO:0000256" key="1">
    <source>
        <dbReference type="ARBA" id="ARBA00022679"/>
    </source>
</evidence>
<evidence type="ECO:0000256" key="3">
    <source>
        <dbReference type="ARBA" id="ARBA00022777"/>
    </source>
</evidence>
<dbReference type="InterPro" id="IPR008271">
    <property type="entry name" value="Ser/Thr_kinase_AS"/>
</dbReference>
<dbReference type="GO" id="GO:0016301">
    <property type="term" value="F:kinase activity"/>
    <property type="evidence" value="ECO:0007669"/>
    <property type="project" value="UniProtKB-KW"/>
</dbReference>
<accession>A0ABW0KLW4</accession>
<feature type="domain" description="Protein kinase" evidence="7">
    <location>
        <begin position="35"/>
        <end position="287"/>
    </location>
</feature>
<feature type="region of interest" description="Disordered" evidence="6">
    <location>
        <begin position="1"/>
        <end position="21"/>
    </location>
</feature>
<dbReference type="PANTHER" id="PTHR43289:SF6">
    <property type="entry name" value="SERINE_THREONINE-PROTEIN KINASE NEKL-3"/>
    <property type="match status" value="1"/>
</dbReference>
<feature type="compositionally biased region" description="Polar residues" evidence="6">
    <location>
        <begin position="295"/>
        <end position="333"/>
    </location>
</feature>
<evidence type="ECO:0000313" key="9">
    <source>
        <dbReference type="Proteomes" id="UP001596052"/>
    </source>
</evidence>
<name>A0ABW0KLW4_9BACT</name>
<dbReference type="RefSeq" id="WP_377164324.1">
    <property type="nucleotide sequence ID" value="NZ_JBHSMQ010000002.1"/>
</dbReference>
<dbReference type="CDD" id="cd14014">
    <property type="entry name" value="STKc_PknB_like"/>
    <property type="match status" value="1"/>
</dbReference>
<dbReference type="Pfam" id="PF06439">
    <property type="entry name" value="3keto-disac_hyd"/>
    <property type="match status" value="1"/>
</dbReference>
<comment type="caution">
    <text evidence="8">The sequence shown here is derived from an EMBL/GenBank/DDBJ whole genome shotgun (WGS) entry which is preliminary data.</text>
</comment>
<dbReference type="Gene3D" id="2.60.120.560">
    <property type="entry name" value="Exo-inulinase, domain 1"/>
    <property type="match status" value="1"/>
</dbReference>
<dbReference type="PROSITE" id="PS50011">
    <property type="entry name" value="PROTEIN_KINASE_DOM"/>
    <property type="match status" value="1"/>
</dbReference>
<reference evidence="9" key="1">
    <citation type="journal article" date="2019" name="Int. J. Syst. Evol. Microbiol.">
        <title>The Global Catalogue of Microorganisms (GCM) 10K type strain sequencing project: providing services to taxonomists for standard genome sequencing and annotation.</title>
        <authorList>
            <consortium name="The Broad Institute Genomics Platform"/>
            <consortium name="The Broad Institute Genome Sequencing Center for Infectious Disease"/>
            <person name="Wu L."/>
            <person name="Ma J."/>
        </authorList>
    </citation>
    <scope>NUCLEOTIDE SEQUENCE [LARGE SCALE GENOMIC DNA]</scope>
    <source>
        <strain evidence="9">CGMCC 4.1469</strain>
    </source>
</reference>
<dbReference type="PANTHER" id="PTHR43289">
    <property type="entry name" value="MITOGEN-ACTIVATED PROTEIN KINASE KINASE KINASE 20-RELATED"/>
    <property type="match status" value="1"/>
</dbReference>
<dbReference type="InterPro" id="IPR000719">
    <property type="entry name" value="Prot_kinase_dom"/>
</dbReference>
<dbReference type="EMBL" id="JBHSMQ010000002">
    <property type="protein sequence ID" value="MFC5454340.1"/>
    <property type="molecule type" value="Genomic_DNA"/>
</dbReference>
<evidence type="ECO:0000256" key="6">
    <source>
        <dbReference type="SAM" id="MobiDB-lite"/>
    </source>
</evidence>
<dbReference type="Gene3D" id="1.10.510.10">
    <property type="entry name" value="Transferase(Phosphotransferase) domain 1"/>
    <property type="match status" value="1"/>
</dbReference>
<keyword evidence="1" id="KW-0808">Transferase</keyword>
<proteinExistence type="predicted"/>
<gene>
    <name evidence="8" type="ORF">ACFQDI_05685</name>
</gene>
<evidence type="ECO:0000259" key="7">
    <source>
        <dbReference type="PROSITE" id="PS50011"/>
    </source>
</evidence>
<keyword evidence="2 5" id="KW-0547">Nucleotide-binding</keyword>
<feature type="compositionally biased region" description="Pro residues" evidence="6">
    <location>
        <begin position="1"/>
        <end position="12"/>
    </location>
</feature>
<keyword evidence="9" id="KW-1185">Reference proteome</keyword>
<sequence>MSDSFMPPPPPKTTGGGWRWEPPSPAELQKILPHYQVHMLIGRGGMGAVYKGTQLSLERTVAIKLLPPAMDRQDLAFAERFKNEARLMGRMNHPAIVSVYDFGSTADGLLYFVMEYVDGTDVQRMIAREGKLPPEHALAITAHLCDALGYAHKQGIVHRDIKPSNVLIDVEGRVKVADFGLAKLSDKNQNSGLTQTGMAMGTPDYVAPETLMLGSDVDGRADIYAVGVMLYQMLTGDIPRGMFKMPSQKFQSIDPRFDAIVRRALEHDREDRYQSSHELRQALDVILTTPRAISGQESSAVLPRQQPNTHGRTVVPSSRNPGSTQQRTPSRQDPYQPPPPSKAKPASTMPYVLAALLMLGVGGWFVVNRHSPSVPPNPFETAEITPPSPPVPTPKITPSPSTQPKPKPPQTTPTVTPPQVRPAPPAPTPVVVTPPAMVPATPPVTVRPAPPTPAPSVNEPIVLRLAQLESQFQTAFERDVNAAYTDQLNTLGSGYSTALDRAMLDASKAGRLDETLALREEKQRFTTHKFMPSIDPASLHKSVVSLRNAYRSAEKKYAQQKDASSLPLYDRYIEVLNALEKEVISQGRGADAAAIRTKREDVVARRRQRAAKAASSASLPPQTSPLAGRLSLFDGESLSGWRIIGDADSFTVISGEIRSNSRPGNLIYVGASGVAPDWKDFTLEIKVKCQDRSNSGIWLHIPDPVTIINRKVSAFEVNIDESAGQTGSILGSVEMSSGAPQNLRIDGRDTFGSIKSSSERYFNQWRAMRITSKSGLVTVWINGVQVNQWSLPSGWTPSGSKNYVQTFEGTIGLQSMRGSVAFKDITLELL</sequence>